<keyword evidence="4" id="KW-0472">Membrane</keyword>
<gene>
    <name evidence="6" type="ORF">L5515_003124</name>
</gene>
<keyword evidence="4" id="KW-1133">Transmembrane helix</keyword>
<dbReference type="Proteomes" id="UP000829354">
    <property type="component" value="Chromosome III"/>
</dbReference>
<evidence type="ECO:0000256" key="1">
    <source>
        <dbReference type="ARBA" id="ARBA00022723"/>
    </source>
</evidence>
<dbReference type="SMART" id="SM00184">
    <property type="entry name" value="RING"/>
    <property type="match status" value="1"/>
</dbReference>
<feature type="domain" description="RING-type" evidence="5">
    <location>
        <begin position="79"/>
        <end position="122"/>
    </location>
</feature>
<evidence type="ECO:0000313" key="7">
    <source>
        <dbReference type="Proteomes" id="UP000829354"/>
    </source>
</evidence>
<dbReference type="GO" id="GO:0008270">
    <property type="term" value="F:zinc ion binding"/>
    <property type="evidence" value="ECO:0007669"/>
    <property type="project" value="UniProtKB-KW"/>
</dbReference>
<keyword evidence="7" id="KW-1185">Reference proteome</keyword>
<dbReference type="CDD" id="cd16449">
    <property type="entry name" value="RING-HC"/>
    <property type="match status" value="1"/>
</dbReference>
<dbReference type="PROSITE" id="PS00518">
    <property type="entry name" value="ZF_RING_1"/>
    <property type="match status" value="1"/>
</dbReference>
<dbReference type="SUPFAM" id="SSF57850">
    <property type="entry name" value="RING/U-box"/>
    <property type="match status" value="1"/>
</dbReference>
<organism evidence="6 7">
    <name type="scientific">Caenorhabditis briggsae</name>
    <dbReference type="NCBI Taxonomy" id="6238"/>
    <lineage>
        <taxon>Eukaryota</taxon>
        <taxon>Metazoa</taxon>
        <taxon>Ecdysozoa</taxon>
        <taxon>Nematoda</taxon>
        <taxon>Chromadorea</taxon>
        <taxon>Rhabditida</taxon>
        <taxon>Rhabditina</taxon>
        <taxon>Rhabditomorpha</taxon>
        <taxon>Rhabditoidea</taxon>
        <taxon>Rhabditidae</taxon>
        <taxon>Peloderinae</taxon>
        <taxon>Caenorhabditis</taxon>
    </lineage>
</organism>
<accession>A0AAE9J9X5</accession>
<reference evidence="6 7" key="1">
    <citation type="submission" date="2022-04" db="EMBL/GenBank/DDBJ databases">
        <title>Chromosome-level reference genomes for two strains of Caenorhabditis briggsae: an improved platform for comparative genomics.</title>
        <authorList>
            <person name="Stevens L."/>
            <person name="Andersen E."/>
        </authorList>
    </citation>
    <scope>NUCLEOTIDE SEQUENCE [LARGE SCALE GENOMIC DNA]</scope>
    <source>
        <strain evidence="6">VX34</strain>
        <tissue evidence="6">Whole-organism</tissue>
    </source>
</reference>
<evidence type="ECO:0000256" key="4">
    <source>
        <dbReference type="SAM" id="Phobius"/>
    </source>
</evidence>
<protein>
    <recommendedName>
        <fullName evidence="5">RING-type domain-containing protein</fullName>
    </recommendedName>
</protein>
<keyword evidence="1" id="KW-0479">Metal-binding</keyword>
<dbReference type="InterPro" id="IPR001841">
    <property type="entry name" value="Znf_RING"/>
</dbReference>
<sequence>MDTAAYIFLYWTFITLPSLNDFFLVWHGDFELIREPFDDELNNLEMIGRAGGNRSPENELVPVGELVEIDSPREAVPICKLCQDKLYETVRIVKRQLGCSHTVCRECVLKHGGNDWRCCPFCKLTGIINGKASKKEKQKAREDLKNAIQKF</sequence>
<evidence type="ECO:0000313" key="6">
    <source>
        <dbReference type="EMBL" id="UMM21439.1"/>
    </source>
</evidence>
<keyword evidence="4" id="KW-0812">Transmembrane</keyword>
<proteinExistence type="predicted"/>
<dbReference type="InterPro" id="IPR013083">
    <property type="entry name" value="Znf_RING/FYVE/PHD"/>
</dbReference>
<evidence type="ECO:0000256" key="3">
    <source>
        <dbReference type="ARBA" id="ARBA00022833"/>
    </source>
</evidence>
<dbReference type="Gene3D" id="3.30.40.10">
    <property type="entry name" value="Zinc/RING finger domain, C3HC4 (zinc finger)"/>
    <property type="match status" value="1"/>
</dbReference>
<name>A0AAE9J9X5_CAEBR</name>
<evidence type="ECO:0000259" key="5">
    <source>
        <dbReference type="SMART" id="SM00184"/>
    </source>
</evidence>
<dbReference type="InterPro" id="IPR017907">
    <property type="entry name" value="Znf_RING_CS"/>
</dbReference>
<keyword evidence="3" id="KW-0862">Zinc</keyword>
<feature type="transmembrane region" description="Helical" evidence="4">
    <location>
        <begin position="6"/>
        <end position="26"/>
    </location>
</feature>
<keyword evidence="2" id="KW-0863">Zinc-finger</keyword>
<dbReference type="EMBL" id="CP092622">
    <property type="protein sequence ID" value="UMM21439.1"/>
    <property type="molecule type" value="Genomic_DNA"/>
</dbReference>
<dbReference type="AlphaFoldDB" id="A0AAE9J9X5"/>
<dbReference type="InterPro" id="IPR018957">
    <property type="entry name" value="Znf_C3HC4_RING-type"/>
</dbReference>
<evidence type="ECO:0000256" key="2">
    <source>
        <dbReference type="ARBA" id="ARBA00022771"/>
    </source>
</evidence>
<dbReference type="Pfam" id="PF00097">
    <property type="entry name" value="zf-C3HC4"/>
    <property type="match status" value="1"/>
</dbReference>